<evidence type="ECO:0000256" key="4">
    <source>
        <dbReference type="ARBA" id="ARBA00011245"/>
    </source>
</evidence>
<evidence type="ECO:0000259" key="14">
    <source>
        <dbReference type="Pfam" id="PF17297"/>
    </source>
</evidence>
<dbReference type="SUPFAM" id="SSF68923">
    <property type="entry name" value="PEP carboxykinase N-terminal domain"/>
    <property type="match status" value="1"/>
</dbReference>
<dbReference type="GO" id="GO:0005829">
    <property type="term" value="C:cytosol"/>
    <property type="evidence" value="ECO:0007669"/>
    <property type="project" value="TreeGrafter"/>
</dbReference>
<keyword evidence="11" id="KW-0464">Manganese</keyword>
<dbReference type="GO" id="GO:0030145">
    <property type="term" value="F:manganese ion binding"/>
    <property type="evidence" value="ECO:0007669"/>
    <property type="project" value="TreeGrafter"/>
</dbReference>
<keyword evidence="12" id="KW-0456">Lyase</keyword>
<reference evidence="15" key="1">
    <citation type="submission" date="2020-05" db="EMBL/GenBank/DDBJ databases">
        <authorList>
            <person name="Chiriac C."/>
            <person name="Salcher M."/>
            <person name="Ghai R."/>
            <person name="Kavagutti S V."/>
        </authorList>
    </citation>
    <scope>NUCLEOTIDE SEQUENCE</scope>
</reference>
<evidence type="ECO:0000259" key="13">
    <source>
        <dbReference type="Pfam" id="PF00821"/>
    </source>
</evidence>
<dbReference type="GO" id="GO:0033993">
    <property type="term" value="P:response to lipid"/>
    <property type="evidence" value="ECO:0007669"/>
    <property type="project" value="TreeGrafter"/>
</dbReference>
<evidence type="ECO:0000256" key="5">
    <source>
        <dbReference type="ARBA" id="ARBA00012306"/>
    </source>
</evidence>
<feature type="domain" description="Phosphoenolpyruvate carboxykinase C-terminal P-loop" evidence="13">
    <location>
        <begin position="248"/>
        <end position="605"/>
    </location>
</feature>
<dbReference type="InterPro" id="IPR008209">
    <property type="entry name" value="PEP_carboxykinase_GTP"/>
</dbReference>
<evidence type="ECO:0000256" key="10">
    <source>
        <dbReference type="ARBA" id="ARBA00023134"/>
    </source>
</evidence>
<organism evidence="15">
    <name type="scientific">freshwater metagenome</name>
    <dbReference type="NCBI Taxonomy" id="449393"/>
    <lineage>
        <taxon>unclassified sequences</taxon>
        <taxon>metagenomes</taxon>
        <taxon>ecological metagenomes</taxon>
    </lineage>
</organism>
<dbReference type="Gene3D" id="2.170.8.10">
    <property type="entry name" value="Phosphoenolpyruvate Carboxykinase, domain 2"/>
    <property type="match status" value="1"/>
</dbReference>
<comment type="cofactor">
    <cofactor evidence="1">
        <name>Mn(2+)</name>
        <dbReference type="ChEBI" id="CHEBI:29035"/>
    </cofactor>
</comment>
<evidence type="ECO:0000313" key="15">
    <source>
        <dbReference type="EMBL" id="CAB4570013.1"/>
    </source>
</evidence>
<dbReference type="PANTHER" id="PTHR11561">
    <property type="entry name" value="PHOSPHOENOLPYRUVATE CARBOXYKINASE"/>
    <property type="match status" value="1"/>
</dbReference>
<dbReference type="PIRSF" id="PIRSF001348">
    <property type="entry name" value="PEP_carboxykinase_GTP"/>
    <property type="match status" value="1"/>
</dbReference>
<comment type="subunit">
    <text evidence="4">Monomer.</text>
</comment>
<evidence type="ECO:0000256" key="2">
    <source>
        <dbReference type="ARBA" id="ARBA00004742"/>
    </source>
</evidence>
<dbReference type="FunFam" id="3.40.449.10:FF:000005">
    <property type="entry name" value="Phosphoenolpyruvate carboxykinase [GTP]"/>
    <property type="match status" value="1"/>
</dbReference>
<dbReference type="Gene3D" id="3.90.228.20">
    <property type="match status" value="1"/>
</dbReference>
<comment type="pathway">
    <text evidence="2">Carbohydrate biosynthesis; gluconeogenesis.</text>
</comment>
<keyword evidence="7" id="KW-0479">Metal-binding</keyword>
<dbReference type="NCBIfam" id="NF003253">
    <property type="entry name" value="PRK04210.1"/>
    <property type="match status" value="1"/>
</dbReference>
<dbReference type="GO" id="GO:0004613">
    <property type="term" value="F:phosphoenolpyruvate carboxykinase (GTP) activity"/>
    <property type="evidence" value="ECO:0007669"/>
    <property type="project" value="UniProtKB-EC"/>
</dbReference>
<dbReference type="GO" id="GO:0006107">
    <property type="term" value="P:oxaloacetate metabolic process"/>
    <property type="evidence" value="ECO:0007669"/>
    <property type="project" value="TreeGrafter"/>
</dbReference>
<evidence type="ECO:0000256" key="7">
    <source>
        <dbReference type="ARBA" id="ARBA00022723"/>
    </source>
</evidence>
<evidence type="ECO:0000256" key="11">
    <source>
        <dbReference type="ARBA" id="ARBA00023211"/>
    </source>
</evidence>
<feature type="domain" description="Phosphoenolpyruvate carboxykinase GTP-utilising N-terminal" evidence="14">
    <location>
        <begin position="24"/>
        <end position="244"/>
    </location>
</feature>
<evidence type="ECO:0000256" key="8">
    <source>
        <dbReference type="ARBA" id="ARBA00022741"/>
    </source>
</evidence>
<dbReference type="EMBL" id="CAEZTM010000022">
    <property type="protein sequence ID" value="CAB4570013.1"/>
    <property type="molecule type" value="Genomic_DNA"/>
</dbReference>
<dbReference type="HAMAP" id="MF_00452">
    <property type="entry name" value="PEPCK_GTP"/>
    <property type="match status" value="1"/>
</dbReference>
<dbReference type="GO" id="GO:0046327">
    <property type="term" value="P:glycerol biosynthetic process from pyruvate"/>
    <property type="evidence" value="ECO:0007669"/>
    <property type="project" value="TreeGrafter"/>
</dbReference>
<dbReference type="AlphaFoldDB" id="A0A6J6E6T3"/>
<dbReference type="InterPro" id="IPR035077">
    <property type="entry name" value="PEP_carboxykinase_GTP_C"/>
</dbReference>
<dbReference type="InterPro" id="IPR013035">
    <property type="entry name" value="PEP_carboxykinase_C"/>
</dbReference>
<comment type="similarity">
    <text evidence="3">Belongs to the phosphoenolpyruvate carboxykinase [GTP] family.</text>
</comment>
<dbReference type="InterPro" id="IPR035078">
    <property type="entry name" value="PEP_carboxykinase_GTP_N"/>
</dbReference>
<dbReference type="Gene3D" id="3.40.449.10">
    <property type="entry name" value="Phosphoenolpyruvate Carboxykinase, domain 1"/>
    <property type="match status" value="1"/>
</dbReference>
<dbReference type="GO" id="GO:0006094">
    <property type="term" value="P:gluconeogenesis"/>
    <property type="evidence" value="ECO:0007669"/>
    <property type="project" value="UniProtKB-KW"/>
</dbReference>
<dbReference type="GO" id="GO:0005525">
    <property type="term" value="F:GTP binding"/>
    <property type="evidence" value="ECO:0007669"/>
    <property type="project" value="UniProtKB-KW"/>
</dbReference>
<evidence type="ECO:0000256" key="9">
    <source>
        <dbReference type="ARBA" id="ARBA00022793"/>
    </source>
</evidence>
<evidence type="ECO:0000256" key="12">
    <source>
        <dbReference type="ARBA" id="ARBA00023239"/>
    </source>
</evidence>
<evidence type="ECO:0000256" key="1">
    <source>
        <dbReference type="ARBA" id="ARBA00001936"/>
    </source>
</evidence>
<dbReference type="PANTHER" id="PTHR11561:SF0">
    <property type="entry name" value="PHOSPHOENOLPYRUVATE CARBOXYKINASE [GTP]-RELATED"/>
    <property type="match status" value="1"/>
</dbReference>
<name>A0A6J6E6T3_9ZZZZ</name>
<evidence type="ECO:0000256" key="6">
    <source>
        <dbReference type="ARBA" id="ARBA00022432"/>
    </source>
</evidence>
<keyword evidence="8" id="KW-0547">Nucleotide-binding</keyword>
<accession>A0A6J6E6T3</accession>
<dbReference type="EC" id="4.1.1.32" evidence="5"/>
<dbReference type="InterPro" id="IPR008210">
    <property type="entry name" value="PEP_carboxykinase_N"/>
</dbReference>
<dbReference type="GO" id="GO:0071333">
    <property type="term" value="P:cellular response to glucose stimulus"/>
    <property type="evidence" value="ECO:0007669"/>
    <property type="project" value="TreeGrafter"/>
</dbReference>
<sequence length="608" mass="66922">MPLPTSVTSTRHKSDGSRPVDVVEWVNEISALTSPETVVWCDGSQREADELISVMLASGTLIQLNPTLRPQSYLARSAPSDVARVESRTFICSLDPEDAGPTNNWHDPREMKDTMRDLAMNSMRGRTLYVVPFAMGPLGSPLSKLGVQVTDSPYVALSLQMMVRVSGKVFSMIDAGSSWVKCFHTVGAPLKDGYVDVAWPCNETKYISHFPESLEIWSYGSAYGGNALLPKKAFALRIASVIARKEGWLAEHMLLVKVTSPEGKTYTMAAAFPSACGKTNFAMMRPSLPDWKVETLGDDIAWLRPGRDGKLRAINPEAGFFGVAPGTSQATNPSAMEMLWGNTIFTNTALTAEGDIWWEGMTKEVPEGLITWQGEPHDKASGQPAAHPNSRFAVGLSQCPTLADEWDDPEGVVVDAIIFGGRRSTTVPLVTEALNWNHGVFLGATIASERTAAAEGTLGEVRRDPFAMLPFLGYNMGDYLAHWLEMGDTLRVTGRPPRIFQVNWFRRDANGGFIWPGFGENSRVVEWIVERLEGRVPARRTAIGWTPERINLEGLDLERGALESLLEIDTQAIARDLDDAEVFLAALGSRLPKEISRQLDQTRERLLL</sequence>
<dbReference type="Pfam" id="PF17297">
    <property type="entry name" value="PEPCK_N"/>
    <property type="match status" value="1"/>
</dbReference>
<dbReference type="Pfam" id="PF00821">
    <property type="entry name" value="PEPCK_GTP"/>
    <property type="match status" value="1"/>
</dbReference>
<gene>
    <name evidence="15" type="ORF">UFOPK1684_00645</name>
</gene>
<dbReference type="InterPro" id="IPR018091">
    <property type="entry name" value="PEP_carboxykin_GTP_CS"/>
</dbReference>
<keyword evidence="9" id="KW-0210">Decarboxylase</keyword>
<dbReference type="SUPFAM" id="SSF53795">
    <property type="entry name" value="PEP carboxykinase-like"/>
    <property type="match status" value="1"/>
</dbReference>
<dbReference type="PROSITE" id="PS00505">
    <property type="entry name" value="PEPCK_GTP"/>
    <property type="match status" value="1"/>
</dbReference>
<dbReference type="GO" id="GO:0042594">
    <property type="term" value="P:response to starvation"/>
    <property type="evidence" value="ECO:0007669"/>
    <property type="project" value="TreeGrafter"/>
</dbReference>
<keyword evidence="10" id="KW-0342">GTP-binding</keyword>
<proteinExistence type="inferred from homology"/>
<keyword evidence="6" id="KW-0312">Gluconeogenesis</keyword>
<protein>
    <recommendedName>
        <fullName evidence="5">phosphoenolpyruvate carboxykinase (GTP)</fullName>
        <ecNumber evidence="5">4.1.1.32</ecNumber>
    </recommendedName>
</protein>
<dbReference type="CDD" id="cd00819">
    <property type="entry name" value="PEPCK_GTP"/>
    <property type="match status" value="1"/>
</dbReference>
<evidence type="ECO:0000256" key="3">
    <source>
        <dbReference type="ARBA" id="ARBA00005796"/>
    </source>
</evidence>
<dbReference type="GO" id="GO:0019543">
    <property type="term" value="P:propionate catabolic process"/>
    <property type="evidence" value="ECO:0007669"/>
    <property type="project" value="TreeGrafter"/>
</dbReference>